<evidence type="ECO:0000256" key="6">
    <source>
        <dbReference type="ARBA" id="ARBA00036241"/>
    </source>
</evidence>
<gene>
    <name evidence="8" type="ORF">M8C21_003909</name>
</gene>
<reference evidence="8" key="1">
    <citation type="submission" date="2022-06" db="EMBL/GenBank/DDBJ databases">
        <title>Uncovering the hologenomic basis of an extraordinary plant invasion.</title>
        <authorList>
            <person name="Bieker V.C."/>
            <person name="Martin M.D."/>
            <person name="Gilbert T."/>
            <person name="Hodgins K."/>
            <person name="Battlay P."/>
            <person name="Petersen B."/>
            <person name="Wilson J."/>
        </authorList>
    </citation>
    <scope>NUCLEOTIDE SEQUENCE</scope>
    <source>
        <strain evidence="8">AA19_3_7</strain>
        <tissue evidence="8">Leaf</tissue>
    </source>
</reference>
<comment type="catalytic activity">
    <reaction evidence="6">
        <text>glycolate + O2 = glyoxylate + H2O2</text>
        <dbReference type="Rhea" id="RHEA:25311"/>
        <dbReference type="ChEBI" id="CHEBI:15379"/>
        <dbReference type="ChEBI" id="CHEBI:16240"/>
        <dbReference type="ChEBI" id="CHEBI:29805"/>
        <dbReference type="ChEBI" id="CHEBI:36655"/>
        <dbReference type="EC" id="1.1.3.15"/>
    </reaction>
    <physiologicalReaction direction="left-to-right" evidence="6">
        <dbReference type="Rhea" id="RHEA:25312"/>
    </physiologicalReaction>
</comment>
<evidence type="ECO:0000256" key="2">
    <source>
        <dbReference type="ARBA" id="ARBA00004923"/>
    </source>
</evidence>
<dbReference type="InterPro" id="IPR000262">
    <property type="entry name" value="FMN-dep_DH"/>
</dbReference>
<organism evidence="8 9">
    <name type="scientific">Ambrosia artemisiifolia</name>
    <name type="common">Common ragweed</name>
    <dbReference type="NCBI Taxonomy" id="4212"/>
    <lineage>
        <taxon>Eukaryota</taxon>
        <taxon>Viridiplantae</taxon>
        <taxon>Streptophyta</taxon>
        <taxon>Embryophyta</taxon>
        <taxon>Tracheophyta</taxon>
        <taxon>Spermatophyta</taxon>
        <taxon>Magnoliopsida</taxon>
        <taxon>eudicotyledons</taxon>
        <taxon>Gunneridae</taxon>
        <taxon>Pentapetalae</taxon>
        <taxon>asterids</taxon>
        <taxon>campanulids</taxon>
        <taxon>Asterales</taxon>
        <taxon>Asteraceae</taxon>
        <taxon>Asteroideae</taxon>
        <taxon>Heliantheae alliance</taxon>
        <taxon>Heliantheae</taxon>
        <taxon>Ambrosia</taxon>
    </lineage>
</organism>
<dbReference type="InterPro" id="IPR013785">
    <property type="entry name" value="Aldolase_TIM"/>
</dbReference>
<dbReference type="PANTHER" id="PTHR10578:SF107">
    <property type="entry name" value="2-HYDROXYACID OXIDASE 1"/>
    <property type="match status" value="1"/>
</dbReference>
<evidence type="ECO:0000313" key="8">
    <source>
        <dbReference type="EMBL" id="KAI7745311.1"/>
    </source>
</evidence>
<dbReference type="GO" id="GO:0009854">
    <property type="term" value="P:oxidative photosynthetic carbon pathway"/>
    <property type="evidence" value="ECO:0007669"/>
    <property type="project" value="UniProtKB-KW"/>
</dbReference>
<sequence>MPTGLNCGVLHAVEFGITLDLATLSSWATLSVEVVASIGPGNCFIQLHFVRKAERAGFKAITLTIDTPRLGRQKADIKDMFMPLPPFLTVKNFEGLDIGKMDEALALTNQKLLNLDMMSS</sequence>
<dbReference type="Proteomes" id="UP001206925">
    <property type="component" value="Unassembled WGS sequence"/>
</dbReference>
<dbReference type="PANTHER" id="PTHR10578">
    <property type="entry name" value="S -2-HYDROXY-ACID OXIDASE-RELATED"/>
    <property type="match status" value="1"/>
</dbReference>
<name>A0AAD5CRP8_AMBAR</name>
<keyword evidence="3" id="KW-0323">Glycolate pathway</keyword>
<keyword evidence="4" id="KW-0285">Flavoprotein</keyword>
<evidence type="ECO:0000259" key="7">
    <source>
        <dbReference type="Pfam" id="PF01070"/>
    </source>
</evidence>
<dbReference type="EMBL" id="JAMZMK010007299">
    <property type="protein sequence ID" value="KAI7745311.1"/>
    <property type="molecule type" value="Genomic_DNA"/>
</dbReference>
<accession>A0AAD5CRP8</accession>
<keyword evidence="5" id="KW-0288">FMN</keyword>
<evidence type="ECO:0000313" key="9">
    <source>
        <dbReference type="Proteomes" id="UP001206925"/>
    </source>
</evidence>
<comment type="cofactor">
    <cofactor evidence="1">
        <name>FMN</name>
        <dbReference type="ChEBI" id="CHEBI:58210"/>
    </cofactor>
</comment>
<evidence type="ECO:0000256" key="1">
    <source>
        <dbReference type="ARBA" id="ARBA00001917"/>
    </source>
</evidence>
<dbReference type="SUPFAM" id="SSF51395">
    <property type="entry name" value="FMN-linked oxidoreductases"/>
    <property type="match status" value="1"/>
</dbReference>
<comment type="caution">
    <text evidence="8">The sequence shown here is derived from an EMBL/GenBank/DDBJ whole genome shotgun (WGS) entry which is preliminary data.</text>
</comment>
<comment type="pathway">
    <text evidence="2">Photosynthesis; photorespiration; glycine from 2-phosphoglycolate: step 2/3.</text>
</comment>
<proteinExistence type="predicted"/>
<dbReference type="AlphaFoldDB" id="A0AAD5CRP8"/>
<evidence type="ECO:0000256" key="4">
    <source>
        <dbReference type="ARBA" id="ARBA00022630"/>
    </source>
</evidence>
<evidence type="ECO:0000256" key="3">
    <source>
        <dbReference type="ARBA" id="ARBA00022594"/>
    </source>
</evidence>
<dbReference type="GO" id="GO:0003973">
    <property type="term" value="F:(S)-2-hydroxy-acid oxidase activity"/>
    <property type="evidence" value="ECO:0007669"/>
    <property type="project" value="UniProtKB-EC"/>
</dbReference>
<protein>
    <recommendedName>
        <fullName evidence="7">FMN-dependent dehydrogenase domain-containing protein</fullName>
    </recommendedName>
</protein>
<dbReference type="Pfam" id="PF01070">
    <property type="entry name" value="FMN_dh"/>
    <property type="match status" value="1"/>
</dbReference>
<dbReference type="Gene3D" id="3.20.20.70">
    <property type="entry name" value="Aldolase class I"/>
    <property type="match status" value="1"/>
</dbReference>
<keyword evidence="9" id="KW-1185">Reference proteome</keyword>
<evidence type="ECO:0000256" key="5">
    <source>
        <dbReference type="ARBA" id="ARBA00022643"/>
    </source>
</evidence>
<feature type="domain" description="FMN-dependent dehydrogenase" evidence="7">
    <location>
        <begin position="22"/>
        <end position="94"/>
    </location>
</feature>